<evidence type="ECO:0000256" key="1">
    <source>
        <dbReference type="ARBA" id="ARBA00022475"/>
    </source>
</evidence>
<dbReference type="AlphaFoldDB" id="K4LEK2"/>
<evidence type="ECO:0000313" key="7">
    <source>
        <dbReference type="EMBL" id="AFV11466.1"/>
    </source>
</evidence>
<protein>
    <recommendedName>
        <fullName evidence="6">Lipopolysaccharide assembly protein A domain-containing protein</fullName>
    </recommendedName>
</protein>
<name>K4LEK2_THEPS</name>
<evidence type="ECO:0000256" key="2">
    <source>
        <dbReference type="ARBA" id="ARBA00022692"/>
    </source>
</evidence>
<keyword evidence="4 5" id="KW-0472">Membrane</keyword>
<dbReference type="GO" id="GO:0005886">
    <property type="term" value="C:plasma membrane"/>
    <property type="evidence" value="ECO:0007669"/>
    <property type="project" value="InterPro"/>
</dbReference>
<reference evidence="7 8" key="1">
    <citation type="journal article" date="2012" name="BMC Genomics">
        <title>Genome-guided analysis of physiological and morphological traits of the fermentative acetate oxidizer Thermacetogenium phaeum.</title>
        <authorList>
            <person name="Oehler D."/>
            <person name="Poehlein A."/>
            <person name="Leimbach A."/>
            <person name="Muller N."/>
            <person name="Daniel R."/>
            <person name="Gottschalk G."/>
            <person name="Schink B."/>
        </authorList>
    </citation>
    <scope>NUCLEOTIDE SEQUENCE [LARGE SCALE GENOMIC DNA]</scope>
    <source>
        <strain evidence="8">ATCC BAA-254 / DSM 26808 / PB</strain>
    </source>
</reference>
<feature type="transmembrane region" description="Helical" evidence="5">
    <location>
        <begin position="43"/>
        <end position="63"/>
    </location>
</feature>
<dbReference type="RefSeq" id="WP_015050347.1">
    <property type="nucleotide sequence ID" value="NC_018870.1"/>
</dbReference>
<dbReference type="Proteomes" id="UP000000467">
    <property type="component" value="Chromosome"/>
</dbReference>
<evidence type="ECO:0000256" key="5">
    <source>
        <dbReference type="SAM" id="Phobius"/>
    </source>
</evidence>
<dbReference type="InterPro" id="IPR010445">
    <property type="entry name" value="LapA_dom"/>
</dbReference>
<evidence type="ECO:0000313" key="8">
    <source>
        <dbReference type="Proteomes" id="UP000000467"/>
    </source>
</evidence>
<dbReference type="EMBL" id="CP003732">
    <property type="protein sequence ID" value="AFV11466.1"/>
    <property type="molecule type" value="Genomic_DNA"/>
</dbReference>
<dbReference type="Pfam" id="PF06305">
    <property type="entry name" value="LapA_dom"/>
    <property type="match status" value="1"/>
</dbReference>
<sequence>MPGFFLGIFAFAILIAVFAVQNAGPVAIRFFFWTIPEMPLVLVIFGTVLIGLVMGIFIGCYGNKKSRPPLRPK</sequence>
<evidence type="ECO:0000256" key="4">
    <source>
        <dbReference type="ARBA" id="ARBA00023136"/>
    </source>
</evidence>
<gene>
    <name evidence="7" type="ordered locus">Tph_c12450</name>
</gene>
<dbReference type="STRING" id="1089553.Tph_c12450"/>
<accession>K4LEK2</accession>
<dbReference type="OrthoDB" id="2990728at2"/>
<evidence type="ECO:0000259" key="6">
    <source>
        <dbReference type="Pfam" id="PF06305"/>
    </source>
</evidence>
<evidence type="ECO:0000256" key="3">
    <source>
        <dbReference type="ARBA" id="ARBA00022989"/>
    </source>
</evidence>
<dbReference type="KEGG" id="tpz:Tph_c12450"/>
<keyword evidence="2 5" id="KW-0812">Transmembrane</keyword>
<dbReference type="eggNOG" id="COG5416">
    <property type="taxonomic scope" value="Bacteria"/>
</dbReference>
<proteinExistence type="predicted"/>
<dbReference type="HOGENOM" id="CLU_2703637_0_0_9"/>
<keyword evidence="8" id="KW-1185">Reference proteome</keyword>
<keyword evidence="3 5" id="KW-1133">Transmembrane helix</keyword>
<organism evidence="7 8">
    <name type="scientific">Thermacetogenium phaeum (strain ATCC BAA-254 / DSM 26808 / PB)</name>
    <dbReference type="NCBI Taxonomy" id="1089553"/>
    <lineage>
        <taxon>Bacteria</taxon>
        <taxon>Bacillati</taxon>
        <taxon>Bacillota</taxon>
        <taxon>Clostridia</taxon>
        <taxon>Thermoanaerobacterales</taxon>
        <taxon>Thermoanaerobacteraceae</taxon>
        <taxon>Thermacetogenium</taxon>
    </lineage>
</organism>
<keyword evidence="1" id="KW-1003">Cell membrane</keyword>
<feature type="domain" description="Lipopolysaccharide assembly protein A" evidence="6">
    <location>
        <begin position="21"/>
        <end position="61"/>
    </location>
</feature>